<dbReference type="PROSITE" id="PS50800">
    <property type="entry name" value="SAP"/>
    <property type="match status" value="1"/>
</dbReference>
<proteinExistence type="predicted"/>
<sequence length="381" mass="43629">MPEPLVVYVDCRFDSSHSGYHGTLPIINTEDDRVIEMVTLTRKQTGNSWKIETAALKEALTSLEQVGLKIQEVVHDDNSQVDAILAQHDIMSSKDLWHKCKNIMGKFKEVLQEKCWSPSDCEVKGAITIAAVAVFSVQQLKDFCRDNGLQTTGSKLQLVQRVSLALQLPEAGTNIEIQRTRPLSYLELAQHDLAYKLKSWIYTCAKNAAKRGDSDPKLLTQDIHNSADHWVGNHDTCWVLPGNRKCIAENWPKRRDAKYVEDEFHFVMSGKTHKAVKDFLKKYITKSKMKFYIKAHKNFINETFHSGINKYATKRVHFDRSHTARLACTALDWNENIRREVRTVYNRGGNDTAVRRRARTDKKLVPRTSAWKSQLAQKVFG</sequence>
<keyword evidence="3" id="KW-1185">Reference proteome</keyword>
<dbReference type="InterPro" id="IPR003034">
    <property type="entry name" value="SAP_dom"/>
</dbReference>
<dbReference type="Pfam" id="PF18953">
    <property type="entry name" value="SAP_new25"/>
    <property type="match status" value="1"/>
</dbReference>
<evidence type="ECO:0000313" key="3">
    <source>
        <dbReference type="Proteomes" id="UP001605036"/>
    </source>
</evidence>
<dbReference type="EMBL" id="JBHFFA010000001">
    <property type="protein sequence ID" value="KAL2653855.1"/>
    <property type="molecule type" value="Genomic_DNA"/>
</dbReference>
<dbReference type="PANTHER" id="PTHR31751:SF7">
    <property type="entry name" value="THAP-TYPE DOMAIN-CONTAINING PROTEIN"/>
    <property type="match status" value="1"/>
</dbReference>
<dbReference type="Proteomes" id="UP001605036">
    <property type="component" value="Unassembled WGS sequence"/>
</dbReference>
<evidence type="ECO:0000313" key="2">
    <source>
        <dbReference type="EMBL" id="KAL2653855.1"/>
    </source>
</evidence>
<comment type="caution">
    <text evidence="2">The sequence shown here is derived from an EMBL/GenBank/DDBJ whole genome shotgun (WGS) entry which is preliminary data.</text>
</comment>
<gene>
    <name evidence="2" type="ORF">R1flu_021983</name>
</gene>
<name>A0ABD1ZSE5_9MARC</name>
<dbReference type="SUPFAM" id="SSF68906">
    <property type="entry name" value="SAP domain"/>
    <property type="match status" value="1"/>
</dbReference>
<dbReference type="SMART" id="SM00513">
    <property type="entry name" value="SAP"/>
    <property type="match status" value="1"/>
</dbReference>
<dbReference type="AlphaFoldDB" id="A0ABD1ZSE5"/>
<accession>A0ABD1ZSE5</accession>
<dbReference type="PANTHER" id="PTHR31751">
    <property type="entry name" value="SI:CH211-108C17.2-RELATED-RELATED"/>
    <property type="match status" value="1"/>
</dbReference>
<feature type="domain" description="SAP" evidence="1">
    <location>
        <begin position="132"/>
        <end position="166"/>
    </location>
</feature>
<reference evidence="2 3" key="1">
    <citation type="submission" date="2024-09" db="EMBL/GenBank/DDBJ databases">
        <title>Chromosome-scale assembly of Riccia fluitans.</title>
        <authorList>
            <person name="Paukszto L."/>
            <person name="Sawicki J."/>
            <person name="Karawczyk K."/>
            <person name="Piernik-Szablinska J."/>
            <person name="Szczecinska M."/>
            <person name="Mazdziarz M."/>
        </authorList>
    </citation>
    <scope>NUCLEOTIDE SEQUENCE [LARGE SCALE GENOMIC DNA]</scope>
    <source>
        <strain evidence="2">Rf_01</strain>
        <tissue evidence="2">Aerial parts of the thallus</tissue>
    </source>
</reference>
<evidence type="ECO:0000259" key="1">
    <source>
        <dbReference type="PROSITE" id="PS50800"/>
    </source>
</evidence>
<protein>
    <recommendedName>
        <fullName evidence="1">SAP domain-containing protein</fullName>
    </recommendedName>
</protein>
<organism evidence="2 3">
    <name type="scientific">Riccia fluitans</name>
    <dbReference type="NCBI Taxonomy" id="41844"/>
    <lineage>
        <taxon>Eukaryota</taxon>
        <taxon>Viridiplantae</taxon>
        <taxon>Streptophyta</taxon>
        <taxon>Embryophyta</taxon>
        <taxon>Marchantiophyta</taxon>
        <taxon>Marchantiopsida</taxon>
        <taxon>Marchantiidae</taxon>
        <taxon>Marchantiales</taxon>
        <taxon>Ricciaceae</taxon>
        <taxon>Riccia</taxon>
    </lineage>
</organism>
<dbReference type="InterPro" id="IPR036361">
    <property type="entry name" value="SAP_dom_sf"/>
</dbReference>